<keyword evidence="2" id="KW-0472">Membrane</keyword>
<feature type="region of interest" description="Disordered" evidence="1">
    <location>
        <begin position="434"/>
        <end position="503"/>
    </location>
</feature>
<feature type="compositionally biased region" description="Polar residues" evidence="1">
    <location>
        <begin position="436"/>
        <end position="448"/>
    </location>
</feature>
<dbReference type="EMBL" id="JAIWYP010000003">
    <property type="protein sequence ID" value="KAH3845356.1"/>
    <property type="molecule type" value="Genomic_DNA"/>
</dbReference>
<dbReference type="Proteomes" id="UP000828390">
    <property type="component" value="Unassembled WGS sequence"/>
</dbReference>
<feature type="signal peptide" evidence="3">
    <location>
        <begin position="1"/>
        <end position="27"/>
    </location>
</feature>
<organism evidence="4 5">
    <name type="scientific">Dreissena polymorpha</name>
    <name type="common">Zebra mussel</name>
    <name type="synonym">Mytilus polymorpha</name>
    <dbReference type="NCBI Taxonomy" id="45954"/>
    <lineage>
        <taxon>Eukaryota</taxon>
        <taxon>Metazoa</taxon>
        <taxon>Spiralia</taxon>
        <taxon>Lophotrochozoa</taxon>
        <taxon>Mollusca</taxon>
        <taxon>Bivalvia</taxon>
        <taxon>Autobranchia</taxon>
        <taxon>Heteroconchia</taxon>
        <taxon>Euheterodonta</taxon>
        <taxon>Imparidentia</taxon>
        <taxon>Neoheterodontei</taxon>
        <taxon>Myida</taxon>
        <taxon>Dreissenoidea</taxon>
        <taxon>Dreissenidae</taxon>
        <taxon>Dreissena</taxon>
    </lineage>
</organism>
<keyword evidence="2" id="KW-0812">Transmembrane</keyword>
<evidence type="ECO:0000313" key="5">
    <source>
        <dbReference type="Proteomes" id="UP000828390"/>
    </source>
</evidence>
<keyword evidence="2" id="KW-1133">Transmembrane helix</keyword>
<feature type="compositionally biased region" description="Acidic residues" evidence="1">
    <location>
        <begin position="476"/>
        <end position="488"/>
    </location>
</feature>
<proteinExistence type="predicted"/>
<evidence type="ECO:0000256" key="1">
    <source>
        <dbReference type="SAM" id="MobiDB-lite"/>
    </source>
</evidence>
<name>A0A9D4QVP2_DREPO</name>
<feature type="region of interest" description="Disordered" evidence="1">
    <location>
        <begin position="332"/>
        <end position="378"/>
    </location>
</feature>
<keyword evidence="5" id="KW-1185">Reference proteome</keyword>
<sequence length="503" mass="57007">MFTSKTEHLAVALIVFVFVCTMQFAHAAYVPEVACVQTCQKFKDEKFDNYCHKYGSCDWYCAAQRMNCSAPYTYHCARAFGYLENQFFNVCAIPIRCKKGEEPFINMTNTPAEVKCIPCVNKDYYNDNDQLMSSTFSKCSHMKVNKCTKENYKIDCGLEHGNKAWNVQTETDGFCRCDARAGYEPKYKDVFHIKGGYCFYEKVECVKKECPGMEVSLNYECMPRCPDGQGRNQLSDVCTDLIPPTIFTTTNGTTNIVLSSQQEKDSTLATSPPATQTFEGDKKYEYLHTFIKVIGVVVVSVGVVIAGYCCFKTWKRQRKKNGGRWLKKWMREKKEEEGRSQNKNNTDENLEMGTRTDSKKSDSQTLEKNTKTVHKTTETNINGDKIEIIGGETHFHLYQSDPRITSGGAHNIDDIIDKTKITECPTPPLLRDLASSKGSFQNIPSNEGASPKQDRKWQSHGKTEREESVISQPSDAPEDDIPFCDDPPEERIPLLTTTSTITH</sequence>
<keyword evidence="3" id="KW-0732">Signal</keyword>
<reference evidence="4" key="1">
    <citation type="journal article" date="2019" name="bioRxiv">
        <title>The Genome of the Zebra Mussel, Dreissena polymorpha: A Resource for Invasive Species Research.</title>
        <authorList>
            <person name="McCartney M.A."/>
            <person name="Auch B."/>
            <person name="Kono T."/>
            <person name="Mallez S."/>
            <person name="Zhang Y."/>
            <person name="Obille A."/>
            <person name="Becker A."/>
            <person name="Abrahante J.E."/>
            <person name="Garbe J."/>
            <person name="Badalamenti J.P."/>
            <person name="Herman A."/>
            <person name="Mangelson H."/>
            <person name="Liachko I."/>
            <person name="Sullivan S."/>
            <person name="Sone E.D."/>
            <person name="Koren S."/>
            <person name="Silverstein K.A.T."/>
            <person name="Beckman K.B."/>
            <person name="Gohl D.M."/>
        </authorList>
    </citation>
    <scope>NUCLEOTIDE SEQUENCE</scope>
    <source>
        <strain evidence="4">Duluth1</strain>
        <tissue evidence="4">Whole animal</tissue>
    </source>
</reference>
<evidence type="ECO:0000256" key="2">
    <source>
        <dbReference type="SAM" id="Phobius"/>
    </source>
</evidence>
<evidence type="ECO:0000256" key="3">
    <source>
        <dbReference type="SAM" id="SignalP"/>
    </source>
</evidence>
<gene>
    <name evidence="4" type="ORF">DPMN_087636</name>
</gene>
<protein>
    <submittedName>
        <fullName evidence="4">Uncharacterized protein</fullName>
    </submittedName>
</protein>
<evidence type="ECO:0000313" key="4">
    <source>
        <dbReference type="EMBL" id="KAH3845356.1"/>
    </source>
</evidence>
<feature type="chain" id="PRO_5038833310" evidence="3">
    <location>
        <begin position="28"/>
        <end position="503"/>
    </location>
</feature>
<reference evidence="4" key="2">
    <citation type="submission" date="2020-11" db="EMBL/GenBank/DDBJ databases">
        <authorList>
            <person name="McCartney M.A."/>
            <person name="Auch B."/>
            <person name="Kono T."/>
            <person name="Mallez S."/>
            <person name="Becker A."/>
            <person name="Gohl D.M."/>
            <person name="Silverstein K.A.T."/>
            <person name="Koren S."/>
            <person name="Bechman K.B."/>
            <person name="Herman A."/>
            <person name="Abrahante J.E."/>
            <person name="Garbe J."/>
        </authorList>
    </citation>
    <scope>NUCLEOTIDE SEQUENCE</scope>
    <source>
        <strain evidence="4">Duluth1</strain>
        <tissue evidence="4">Whole animal</tissue>
    </source>
</reference>
<accession>A0A9D4QVP2</accession>
<comment type="caution">
    <text evidence="4">The sequence shown here is derived from an EMBL/GenBank/DDBJ whole genome shotgun (WGS) entry which is preliminary data.</text>
</comment>
<feature type="non-terminal residue" evidence="4">
    <location>
        <position position="1"/>
    </location>
</feature>
<feature type="compositionally biased region" description="Basic and acidic residues" evidence="1">
    <location>
        <begin position="452"/>
        <end position="468"/>
    </location>
</feature>
<feature type="transmembrane region" description="Helical" evidence="2">
    <location>
        <begin position="290"/>
        <end position="311"/>
    </location>
</feature>
<dbReference type="AlphaFoldDB" id="A0A9D4QVP2"/>